<dbReference type="GO" id="GO:0055085">
    <property type="term" value="P:transmembrane transport"/>
    <property type="evidence" value="ECO:0007669"/>
    <property type="project" value="UniProtKB-ARBA"/>
</dbReference>
<dbReference type="SMART" id="SM00382">
    <property type="entry name" value="AAA"/>
    <property type="match status" value="1"/>
</dbReference>
<dbReference type="FunFam" id="3.40.50.300:FF:000016">
    <property type="entry name" value="Oligopeptide ABC transporter ATP-binding component"/>
    <property type="match status" value="1"/>
</dbReference>
<dbReference type="GO" id="GO:0005886">
    <property type="term" value="C:plasma membrane"/>
    <property type="evidence" value="ECO:0007669"/>
    <property type="project" value="UniProtKB-SubCell"/>
</dbReference>
<dbReference type="SUPFAM" id="SSF52540">
    <property type="entry name" value="P-loop containing nucleoside triphosphate hydrolases"/>
    <property type="match status" value="1"/>
</dbReference>
<dbReference type="Pfam" id="PF00005">
    <property type="entry name" value="ABC_tran"/>
    <property type="match status" value="1"/>
</dbReference>
<sequence>MLSDLTWTNLALVQVSQKEIALLHKDANDVLMALGDFRLRFRGQDACVIDGVDLSVARGEVLCIVGESGCGKSVTAMALMGLLPSGSAEISSGTLRFDGETVDLTRDRLSSERRGGAMAMIFQEPMTSLNPAFRIGDQIAESVLQHRGGSKEQARDRTLEMLRRVGLPSPEARLRQFPHQLSGGQRQRVMIAMALANDPKLLIADEPTTALDVTIQAQILELIRDLQRERGTGTILITHDLGVVAEIADTVAVMYGGQMVERGPVAQIFDDPQHPYTIGLMESVPRLSGERARLTTIEGSVPSIDKMPEGCRFRTRCAFAVAACAERPALRDVTPGHAAACHFVPLEQHLRVAV</sequence>
<evidence type="ECO:0000256" key="4">
    <source>
        <dbReference type="ARBA" id="ARBA00022475"/>
    </source>
</evidence>
<dbReference type="GO" id="GO:0005524">
    <property type="term" value="F:ATP binding"/>
    <property type="evidence" value="ECO:0007669"/>
    <property type="project" value="UniProtKB-KW"/>
</dbReference>
<comment type="subcellular location">
    <subcellularLocation>
        <location evidence="1">Cell inner membrane</location>
        <topology evidence="1">Peripheral membrane protein</topology>
    </subcellularLocation>
</comment>
<evidence type="ECO:0000256" key="2">
    <source>
        <dbReference type="ARBA" id="ARBA00005417"/>
    </source>
</evidence>
<protein>
    <submittedName>
        <fullName evidence="9">Peptide/nickel transport system ATP-binding protein</fullName>
    </submittedName>
</protein>
<dbReference type="Gene3D" id="3.40.50.300">
    <property type="entry name" value="P-loop containing nucleotide triphosphate hydrolases"/>
    <property type="match status" value="1"/>
</dbReference>
<accession>A0A1H7QL44</accession>
<dbReference type="GO" id="GO:0016887">
    <property type="term" value="F:ATP hydrolysis activity"/>
    <property type="evidence" value="ECO:0007669"/>
    <property type="project" value="InterPro"/>
</dbReference>
<dbReference type="InterPro" id="IPR050388">
    <property type="entry name" value="ABC_Ni/Peptide_Import"/>
</dbReference>
<dbReference type="InterPro" id="IPR017871">
    <property type="entry name" value="ABC_transporter-like_CS"/>
</dbReference>
<dbReference type="CDD" id="cd03257">
    <property type="entry name" value="ABC_NikE_OppD_transporters"/>
    <property type="match status" value="1"/>
</dbReference>
<dbReference type="InterPro" id="IPR027417">
    <property type="entry name" value="P-loop_NTPase"/>
</dbReference>
<evidence type="ECO:0000256" key="6">
    <source>
        <dbReference type="ARBA" id="ARBA00022840"/>
    </source>
</evidence>
<dbReference type="PANTHER" id="PTHR43297">
    <property type="entry name" value="OLIGOPEPTIDE TRANSPORT ATP-BINDING PROTEIN APPD"/>
    <property type="match status" value="1"/>
</dbReference>
<organism evidence="9 10">
    <name type="scientific">Jannaschia helgolandensis</name>
    <dbReference type="NCBI Taxonomy" id="188906"/>
    <lineage>
        <taxon>Bacteria</taxon>
        <taxon>Pseudomonadati</taxon>
        <taxon>Pseudomonadota</taxon>
        <taxon>Alphaproteobacteria</taxon>
        <taxon>Rhodobacterales</taxon>
        <taxon>Roseobacteraceae</taxon>
        <taxon>Jannaschia</taxon>
    </lineage>
</organism>
<reference evidence="9 10" key="1">
    <citation type="submission" date="2016-10" db="EMBL/GenBank/DDBJ databases">
        <authorList>
            <person name="de Groot N.N."/>
        </authorList>
    </citation>
    <scope>NUCLEOTIDE SEQUENCE [LARGE SCALE GENOMIC DNA]</scope>
    <source>
        <strain evidence="9 10">DSM 14858</strain>
    </source>
</reference>
<evidence type="ECO:0000256" key="1">
    <source>
        <dbReference type="ARBA" id="ARBA00004417"/>
    </source>
</evidence>
<evidence type="ECO:0000313" key="9">
    <source>
        <dbReference type="EMBL" id="SEL48334.1"/>
    </source>
</evidence>
<comment type="similarity">
    <text evidence="2">Belongs to the ABC transporter superfamily.</text>
</comment>
<dbReference type="Proteomes" id="UP000199283">
    <property type="component" value="Unassembled WGS sequence"/>
</dbReference>
<dbReference type="InterPro" id="IPR003439">
    <property type="entry name" value="ABC_transporter-like_ATP-bd"/>
</dbReference>
<evidence type="ECO:0000259" key="8">
    <source>
        <dbReference type="PROSITE" id="PS50893"/>
    </source>
</evidence>
<keyword evidence="6 9" id="KW-0067">ATP-binding</keyword>
<dbReference type="Pfam" id="PF08352">
    <property type="entry name" value="oligo_HPY"/>
    <property type="match status" value="1"/>
</dbReference>
<dbReference type="NCBIfam" id="TIGR01727">
    <property type="entry name" value="oligo_HPY"/>
    <property type="match status" value="1"/>
</dbReference>
<dbReference type="PROSITE" id="PS50893">
    <property type="entry name" value="ABC_TRANSPORTER_2"/>
    <property type="match status" value="1"/>
</dbReference>
<keyword evidence="5" id="KW-0547">Nucleotide-binding</keyword>
<feature type="domain" description="ABC transporter" evidence="8">
    <location>
        <begin position="32"/>
        <end position="281"/>
    </location>
</feature>
<keyword evidence="7" id="KW-0472">Membrane</keyword>
<evidence type="ECO:0000256" key="5">
    <source>
        <dbReference type="ARBA" id="ARBA00022741"/>
    </source>
</evidence>
<keyword evidence="4" id="KW-1003">Cell membrane</keyword>
<gene>
    <name evidence="9" type="ORF">SAMN04488526_2819</name>
</gene>
<dbReference type="EMBL" id="FNZQ01000005">
    <property type="protein sequence ID" value="SEL48334.1"/>
    <property type="molecule type" value="Genomic_DNA"/>
</dbReference>
<proteinExistence type="inferred from homology"/>
<dbReference type="PROSITE" id="PS00211">
    <property type="entry name" value="ABC_TRANSPORTER_1"/>
    <property type="match status" value="1"/>
</dbReference>
<evidence type="ECO:0000256" key="3">
    <source>
        <dbReference type="ARBA" id="ARBA00022448"/>
    </source>
</evidence>
<name>A0A1H7QL44_9RHOB</name>
<evidence type="ECO:0000256" key="7">
    <source>
        <dbReference type="ARBA" id="ARBA00023136"/>
    </source>
</evidence>
<dbReference type="AlphaFoldDB" id="A0A1H7QL44"/>
<keyword evidence="3" id="KW-0813">Transport</keyword>
<dbReference type="STRING" id="188906.SAMN04488526_2819"/>
<dbReference type="PANTHER" id="PTHR43297:SF2">
    <property type="entry name" value="DIPEPTIDE TRANSPORT ATP-BINDING PROTEIN DPPD"/>
    <property type="match status" value="1"/>
</dbReference>
<dbReference type="InterPro" id="IPR003593">
    <property type="entry name" value="AAA+_ATPase"/>
</dbReference>
<dbReference type="GO" id="GO:0015833">
    <property type="term" value="P:peptide transport"/>
    <property type="evidence" value="ECO:0007669"/>
    <property type="project" value="InterPro"/>
</dbReference>
<dbReference type="InterPro" id="IPR013563">
    <property type="entry name" value="Oligopep_ABC_C"/>
</dbReference>
<keyword evidence="10" id="KW-1185">Reference proteome</keyword>
<evidence type="ECO:0000313" key="10">
    <source>
        <dbReference type="Proteomes" id="UP000199283"/>
    </source>
</evidence>